<dbReference type="OrthoDB" id="1470350at2759"/>
<evidence type="ECO:0000256" key="1">
    <source>
        <dbReference type="ARBA" id="ARBA00001971"/>
    </source>
</evidence>
<dbReference type="Pfam" id="PF00067">
    <property type="entry name" value="p450"/>
    <property type="match status" value="1"/>
</dbReference>
<keyword evidence="3" id="KW-0349">Heme</keyword>
<keyword evidence="9" id="KW-1185">Reference proteome</keyword>
<dbReference type="SUPFAM" id="SSF48264">
    <property type="entry name" value="Cytochrome P450"/>
    <property type="match status" value="1"/>
</dbReference>
<evidence type="ECO:0000256" key="4">
    <source>
        <dbReference type="ARBA" id="ARBA00022723"/>
    </source>
</evidence>
<evidence type="ECO:0008006" key="10">
    <source>
        <dbReference type="Google" id="ProtNLM"/>
    </source>
</evidence>
<accession>A0A4Z0YZL7</accession>
<dbReference type="GO" id="GO:0016705">
    <property type="term" value="F:oxidoreductase activity, acting on paired donors, with incorporation or reduction of molecular oxygen"/>
    <property type="evidence" value="ECO:0007669"/>
    <property type="project" value="InterPro"/>
</dbReference>
<keyword evidence="4" id="KW-0479">Metal-binding</keyword>
<comment type="similarity">
    <text evidence="2">Belongs to the cytochrome P450 family.</text>
</comment>
<dbReference type="EMBL" id="SKBN01000150">
    <property type="protein sequence ID" value="TGJ81872.1"/>
    <property type="molecule type" value="Genomic_DNA"/>
</dbReference>
<dbReference type="GO" id="GO:0004497">
    <property type="term" value="F:monooxygenase activity"/>
    <property type="evidence" value="ECO:0007669"/>
    <property type="project" value="UniProtKB-KW"/>
</dbReference>
<dbReference type="InterPro" id="IPR001128">
    <property type="entry name" value="Cyt_P450"/>
</dbReference>
<keyword evidence="7" id="KW-0503">Monooxygenase</keyword>
<evidence type="ECO:0000256" key="5">
    <source>
        <dbReference type="ARBA" id="ARBA00023002"/>
    </source>
</evidence>
<dbReference type="InterPro" id="IPR036396">
    <property type="entry name" value="Cyt_P450_sf"/>
</dbReference>
<dbReference type="GO" id="GO:0020037">
    <property type="term" value="F:heme binding"/>
    <property type="evidence" value="ECO:0007669"/>
    <property type="project" value="InterPro"/>
</dbReference>
<dbReference type="STRING" id="37992.A0A4Z0YZL7"/>
<dbReference type="GO" id="GO:0005506">
    <property type="term" value="F:iron ion binding"/>
    <property type="evidence" value="ECO:0007669"/>
    <property type="project" value="InterPro"/>
</dbReference>
<dbReference type="InterPro" id="IPR050476">
    <property type="entry name" value="Insect_CytP450_Detox"/>
</dbReference>
<proteinExistence type="inferred from homology"/>
<name>A0A4Z0YZL7_9PEZI</name>
<evidence type="ECO:0000256" key="2">
    <source>
        <dbReference type="ARBA" id="ARBA00010617"/>
    </source>
</evidence>
<keyword evidence="6" id="KW-0408">Iron</keyword>
<dbReference type="Proteomes" id="UP000297716">
    <property type="component" value="Unassembled WGS sequence"/>
</dbReference>
<protein>
    <recommendedName>
        <fullName evidence="10">Cytochrome P450</fullName>
    </recommendedName>
</protein>
<keyword evidence="5" id="KW-0560">Oxidoreductase</keyword>
<reference evidence="8 9" key="1">
    <citation type="submission" date="2019-03" db="EMBL/GenBank/DDBJ databases">
        <title>Draft genome sequence of Xylaria hypoxylon DSM 108379, a ubiquitous saprotrophic-parasitic fungi on hardwood.</title>
        <authorList>
            <person name="Buettner E."/>
            <person name="Leonhardt S."/>
            <person name="Gebauer A.M."/>
            <person name="Liers C."/>
            <person name="Hofrichter M."/>
            <person name="Kellner H."/>
        </authorList>
    </citation>
    <scope>NUCLEOTIDE SEQUENCE [LARGE SCALE GENOMIC DNA]</scope>
    <source>
        <strain evidence="8 9">DSM 108379</strain>
    </source>
</reference>
<comment type="caution">
    <text evidence="8">The sequence shown here is derived from an EMBL/GenBank/DDBJ whole genome shotgun (WGS) entry which is preliminary data.</text>
</comment>
<dbReference type="AlphaFoldDB" id="A0A4Z0YZL7"/>
<dbReference type="Gene3D" id="1.10.630.10">
    <property type="entry name" value="Cytochrome P450"/>
    <property type="match status" value="1"/>
</dbReference>
<evidence type="ECO:0000256" key="3">
    <source>
        <dbReference type="ARBA" id="ARBA00022617"/>
    </source>
</evidence>
<sequence length="253" mass="28634">MVCWRRWKGKRAGLTADEISGNIFAINFAGHDMIVIALHFALTLLAAHQDVQEWMHEDIIAVFGEPGNDEWAYGAFTKLNRCHAVFLETLRLFVPITGVPKMSTKRAVNLQVGDQTVPILPDIEAFPNLLGIQTDARYWGRALRVAAVAVDSTLWGSWRGRAKCVGEKFSQVEGVAVLARLLHHHQLRVERDDWETGEDAKARTLGRLNDVNNNSLLRMNHAERLKLQNEYNVAMFVALFEIPNFESTFSIRI</sequence>
<evidence type="ECO:0000256" key="6">
    <source>
        <dbReference type="ARBA" id="ARBA00023004"/>
    </source>
</evidence>
<dbReference type="PANTHER" id="PTHR24292:SF54">
    <property type="entry name" value="CYP9F3-RELATED"/>
    <property type="match status" value="1"/>
</dbReference>
<gene>
    <name evidence="8" type="ORF">E0Z10_g6891</name>
</gene>
<evidence type="ECO:0000313" key="8">
    <source>
        <dbReference type="EMBL" id="TGJ81872.1"/>
    </source>
</evidence>
<dbReference type="PANTHER" id="PTHR24292">
    <property type="entry name" value="CYTOCHROME P450"/>
    <property type="match status" value="1"/>
</dbReference>
<evidence type="ECO:0000256" key="7">
    <source>
        <dbReference type="ARBA" id="ARBA00023033"/>
    </source>
</evidence>
<evidence type="ECO:0000313" key="9">
    <source>
        <dbReference type="Proteomes" id="UP000297716"/>
    </source>
</evidence>
<comment type="cofactor">
    <cofactor evidence="1">
        <name>heme</name>
        <dbReference type="ChEBI" id="CHEBI:30413"/>
    </cofactor>
</comment>
<organism evidence="8 9">
    <name type="scientific">Xylaria hypoxylon</name>
    <dbReference type="NCBI Taxonomy" id="37992"/>
    <lineage>
        <taxon>Eukaryota</taxon>
        <taxon>Fungi</taxon>
        <taxon>Dikarya</taxon>
        <taxon>Ascomycota</taxon>
        <taxon>Pezizomycotina</taxon>
        <taxon>Sordariomycetes</taxon>
        <taxon>Xylariomycetidae</taxon>
        <taxon>Xylariales</taxon>
        <taxon>Xylariaceae</taxon>
        <taxon>Xylaria</taxon>
    </lineage>
</organism>